<sequence length="83" mass="9066">MSQRNDSLPTLYFEPAVSVDSLSSTVPYIQPPPPAYINPPRYSIMKDPETATLGGCVHRVDIGRLQGIESARTGATETEEEIC</sequence>
<dbReference type="RefSeq" id="XP_007319295.1">
    <property type="nucleotide sequence ID" value="XM_007319233.1"/>
</dbReference>
<protein>
    <submittedName>
        <fullName evidence="1">Uncharacterized protein</fullName>
    </submittedName>
</protein>
<gene>
    <name evidence="1" type="ORF">SERLADRAFT_469557</name>
</gene>
<dbReference type="KEGG" id="sla:SERLADRAFT_469557"/>
<evidence type="ECO:0000313" key="1">
    <source>
        <dbReference type="EMBL" id="EGO23533.1"/>
    </source>
</evidence>
<name>F8P0H8_SERL9</name>
<proteinExistence type="predicted"/>
<accession>F8P0H8</accession>
<dbReference type="EMBL" id="GL945435">
    <property type="protein sequence ID" value="EGO23533.1"/>
    <property type="molecule type" value="Genomic_DNA"/>
</dbReference>
<dbReference type="GeneID" id="18819622"/>
<reference evidence="1" key="1">
    <citation type="submission" date="2011-04" db="EMBL/GenBank/DDBJ databases">
        <title>Evolution of plant cell wall degrading machinery underlies the functional diversity of forest fungi.</title>
        <authorList>
            <consortium name="US DOE Joint Genome Institute (JGI-PGF)"/>
            <person name="Eastwood D.C."/>
            <person name="Floudas D."/>
            <person name="Binder M."/>
            <person name="Majcherczyk A."/>
            <person name="Schneider P."/>
            <person name="Aerts A."/>
            <person name="Asiegbu F.O."/>
            <person name="Baker S.E."/>
            <person name="Barry K."/>
            <person name="Bendiksby M."/>
            <person name="Blumentritt M."/>
            <person name="Coutinho P.M."/>
            <person name="Cullen D."/>
            <person name="Cullen D."/>
            <person name="Gathman A."/>
            <person name="Goodell B."/>
            <person name="Henrissat B."/>
            <person name="Ihrmark K."/>
            <person name="Kauserud H."/>
            <person name="Kohler A."/>
            <person name="LaButti K."/>
            <person name="Lapidus A."/>
            <person name="Lavin J.L."/>
            <person name="Lee Y.-H."/>
            <person name="Lindquist E."/>
            <person name="Lilly W."/>
            <person name="Lucas S."/>
            <person name="Morin E."/>
            <person name="Murat C."/>
            <person name="Oguiza J.A."/>
            <person name="Park J."/>
            <person name="Pisabarro A.G."/>
            <person name="Riley R."/>
            <person name="Rosling A."/>
            <person name="Salamov A."/>
            <person name="Schmidt O."/>
            <person name="Schmutz J."/>
            <person name="Skrede I."/>
            <person name="Stenlid J."/>
            <person name="Wiebenga A."/>
            <person name="Xie X."/>
            <person name="Kues U."/>
            <person name="Hibbett D.S."/>
            <person name="Hoffmeister D."/>
            <person name="Hogberg N."/>
            <person name="Martin F."/>
            <person name="Grigoriev I.V."/>
            <person name="Watkinson S.C."/>
        </authorList>
    </citation>
    <scope>NUCLEOTIDE SEQUENCE</scope>
    <source>
        <strain evidence="1">S7.9</strain>
    </source>
</reference>
<dbReference type="AlphaFoldDB" id="F8P0H8"/>
<dbReference type="HOGENOM" id="CLU_2544010_0_0_1"/>
<dbReference type="Proteomes" id="UP000008064">
    <property type="component" value="Unassembled WGS sequence"/>
</dbReference>
<organism>
    <name type="scientific">Serpula lacrymans var. lacrymans (strain S7.9)</name>
    <name type="common">Dry rot fungus</name>
    <dbReference type="NCBI Taxonomy" id="578457"/>
    <lineage>
        <taxon>Eukaryota</taxon>
        <taxon>Fungi</taxon>
        <taxon>Dikarya</taxon>
        <taxon>Basidiomycota</taxon>
        <taxon>Agaricomycotina</taxon>
        <taxon>Agaricomycetes</taxon>
        <taxon>Agaricomycetidae</taxon>
        <taxon>Boletales</taxon>
        <taxon>Coniophorineae</taxon>
        <taxon>Serpulaceae</taxon>
        <taxon>Serpula</taxon>
    </lineage>
</organism>